<gene>
    <name evidence="4" type="ORF">A7U60_g474</name>
</gene>
<evidence type="ECO:0000256" key="1">
    <source>
        <dbReference type="ARBA" id="ARBA00022801"/>
    </source>
</evidence>
<dbReference type="Proteomes" id="UP000757232">
    <property type="component" value="Unassembled WGS sequence"/>
</dbReference>
<keyword evidence="5" id="KW-1185">Reference proteome</keyword>
<dbReference type="SUPFAM" id="SSF52799">
    <property type="entry name" value="(Phosphotyrosine protein) phosphatases II"/>
    <property type="match status" value="1"/>
</dbReference>
<protein>
    <submittedName>
        <fullName evidence="4">Phosphatases II</fullName>
    </submittedName>
</protein>
<reference evidence="4" key="1">
    <citation type="submission" date="2016-06" db="EMBL/GenBank/DDBJ databases">
        <title>Draft Genome sequence of the fungus Inonotus baumii.</title>
        <authorList>
            <person name="Zhu H."/>
            <person name="Lin W."/>
        </authorList>
    </citation>
    <scope>NUCLEOTIDE SEQUENCE</scope>
    <source>
        <strain evidence="4">821</strain>
    </source>
</reference>
<dbReference type="Pfam" id="PF22784">
    <property type="entry name" value="PTP-SAK"/>
    <property type="match status" value="1"/>
</dbReference>
<feature type="region of interest" description="Disordered" evidence="2">
    <location>
        <begin position="409"/>
        <end position="434"/>
    </location>
</feature>
<sequence length="731" mass="80113">MLVAAQSPSVVLQSPTRTVPTHLDAYQIPVPVTPVPPLAAPFSIHAPLPLPTPNPIPISMHVPVPIQLPALVVQETPPPPRPEVEVPVHERLFAAQLAHLASGHHLSEYNRLKNERQRGSVAAYVPFSLQAPAQVRELRARQAQNSERQSWWISERSGCDTLEKFPCLVAQHNSEEQGLPTMVTGPISDISQEISAAISSQMITTHITKTSQSHPINISMVIPSDALPAIASRLVSSSSASPILFHIPDNYHLDRLTAPFSRGYLTCSPFYRPGHPSYPPMARQPVSLTWSEQGSNELQNALKGEISLPPRPLYVPSQDIHGIHPPSEFPHLPALPHPAPLPPSPPRGVVRRRQRHGRATSAPPVFRTFKNSQRRVSNLKDPWQCLVRNRSSPEVPTKRLEVLPSVVPSPSVISESRPSKQANQQDELTNGNGAIGLMLPPSLPSGLPNTLPQVASASIDETQVQNPVGVQHLGNLYLSSCPGKKVRLTGPVKGRGAICRDLRSDLSRMKEIGTACVICCLDDEELDYLGASWNEYVGIANELGLDVLRIPMPEGLTPLSPVSLDAQLKHIIESYTLRGLHVLAHCRGGMGRAGLVACCWMIKLGLLGWKDPEICAKSCSKHSQCQNPCMTWSNTETLNGPSQQFLQTQAAPNLSPMANRNNQISNSLTSLPADVPRVCRGTLQLVERALIVIRRRRSLKAIETYEQVRFLVEFIAHIDAEARRGHIEDVN</sequence>
<evidence type="ECO:0000313" key="5">
    <source>
        <dbReference type="Proteomes" id="UP000757232"/>
    </source>
</evidence>
<proteinExistence type="predicted"/>
<dbReference type="AlphaFoldDB" id="A0A9Q5NA10"/>
<feature type="compositionally biased region" description="Pro residues" evidence="2">
    <location>
        <begin position="333"/>
        <end position="346"/>
    </location>
</feature>
<dbReference type="Gene3D" id="3.90.190.10">
    <property type="entry name" value="Protein tyrosine phosphatase superfamily"/>
    <property type="match status" value="1"/>
</dbReference>
<dbReference type="InterPro" id="IPR029021">
    <property type="entry name" value="Prot-tyrosine_phosphatase-like"/>
</dbReference>
<evidence type="ECO:0000259" key="3">
    <source>
        <dbReference type="PROSITE" id="PS50056"/>
    </source>
</evidence>
<feature type="compositionally biased region" description="Basic residues" evidence="2">
    <location>
        <begin position="349"/>
        <end position="358"/>
    </location>
</feature>
<feature type="region of interest" description="Disordered" evidence="2">
    <location>
        <begin position="326"/>
        <end position="363"/>
    </location>
</feature>
<feature type="compositionally biased region" description="Polar residues" evidence="2">
    <location>
        <begin position="420"/>
        <end position="432"/>
    </location>
</feature>
<comment type="caution">
    <text evidence="4">The sequence shown here is derived from an EMBL/GenBank/DDBJ whole genome shotgun (WGS) entry which is preliminary data.</text>
</comment>
<organism evidence="4 5">
    <name type="scientific">Sanghuangporus baumii</name>
    <name type="common">Phellinus baumii</name>
    <dbReference type="NCBI Taxonomy" id="108892"/>
    <lineage>
        <taxon>Eukaryota</taxon>
        <taxon>Fungi</taxon>
        <taxon>Dikarya</taxon>
        <taxon>Basidiomycota</taxon>
        <taxon>Agaricomycotina</taxon>
        <taxon>Agaricomycetes</taxon>
        <taxon>Hymenochaetales</taxon>
        <taxon>Hymenochaetaceae</taxon>
        <taxon>Sanghuangporus</taxon>
    </lineage>
</organism>
<dbReference type="GO" id="GO:0016791">
    <property type="term" value="F:phosphatase activity"/>
    <property type="evidence" value="ECO:0007669"/>
    <property type="project" value="UniProtKB-ARBA"/>
</dbReference>
<dbReference type="EMBL" id="LNZH02000025">
    <property type="protein sequence ID" value="OCB92160.1"/>
    <property type="molecule type" value="Genomic_DNA"/>
</dbReference>
<dbReference type="InterPro" id="IPR057023">
    <property type="entry name" value="PTP-SAK"/>
</dbReference>
<name>A0A9Q5NA10_SANBA</name>
<dbReference type="PANTHER" id="PTHR23339">
    <property type="entry name" value="TYROSINE SPECIFIC PROTEIN PHOSPHATASE AND DUAL SPECIFICITY PROTEIN PHOSPHATASE"/>
    <property type="match status" value="1"/>
</dbReference>
<accession>A0A9Q5NA10</accession>
<feature type="domain" description="Tyrosine specific protein phosphatases" evidence="3">
    <location>
        <begin position="562"/>
        <end position="606"/>
    </location>
</feature>
<dbReference type="InterPro" id="IPR050561">
    <property type="entry name" value="PTP"/>
</dbReference>
<evidence type="ECO:0000313" key="4">
    <source>
        <dbReference type="EMBL" id="OCB92160.1"/>
    </source>
</evidence>
<keyword evidence="1" id="KW-0378">Hydrolase</keyword>
<dbReference type="InterPro" id="IPR000387">
    <property type="entry name" value="Tyr_Pase_dom"/>
</dbReference>
<dbReference type="OrthoDB" id="266663at2759"/>
<dbReference type="PROSITE" id="PS50056">
    <property type="entry name" value="TYR_PHOSPHATASE_2"/>
    <property type="match status" value="1"/>
</dbReference>
<evidence type="ECO:0000256" key="2">
    <source>
        <dbReference type="SAM" id="MobiDB-lite"/>
    </source>
</evidence>